<accession>A0AAV9PBA7</accession>
<protein>
    <submittedName>
        <fullName evidence="2">Uncharacterized protein</fullName>
    </submittedName>
</protein>
<evidence type="ECO:0000313" key="3">
    <source>
        <dbReference type="Proteomes" id="UP001337655"/>
    </source>
</evidence>
<dbReference type="RefSeq" id="XP_064659712.1">
    <property type="nucleotide sequence ID" value="XM_064802351.1"/>
</dbReference>
<feature type="compositionally biased region" description="Polar residues" evidence="1">
    <location>
        <begin position="25"/>
        <end position="45"/>
    </location>
</feature>
<dbReference type="GeneID" id="89926446"/>
<keyword evidence="3" id="KW-1185">Reference proteome</keyword>
<dbReference type="Proteomes" id="UP001337655">
    <property type="component" value="Unassembled WGS sequence"/>
</dbReference>
<sequence>MAGKHRQSENDKVRGDSGNLERLHSNVNPGANSNTGLGTQRNQQMYGAGPMWNIEHYHAAQGTSANEAGRQQQA</sequence>
<evidence type="ECO:0000256" key="1">
    <source>
        <dbReference type="SAM" id="MobiDB-lite"/>
    </source>
</evidence>
<proteinExistence type="predicted"/>
<dbReference type="AlphaFoldDB" id="A0AAV9PBA7"/>
<feature type="region of interest" description="Disordered" evidence="1">
    <location>
        <begin position="1"/>
        <end position="50"/>
    </location>
</feature>
<gene>
    <name evidence="2" type="ORF">LTR77_005102</name>
</gene>
<name>A0AAV9PBA7_9PEZI</name>
<comment type="caution">
    <text evidence="2">The sequence shown here is derived from an EMBL/GenBank/DDBJ whole genome shotgun (WGS) entry which is preliminary data.</text>
</comment>
<dbReference type="EMBL" id="JAVRRT010000007">
    <property type="protein sequence ID" value="KAK5170514.1"/>
    <property type="molecule type" value="Genomic_DNA"/>
</dbReference>
<evidence type="ECO:0000313" key="2">
    <source>
        <dbReference type="EMBL" id="KAK5170514.1"/>
    </source>
</evidence>
<reference evidence="2 3" key="1">
    <citation type="submission" date="2023-08" db="EMBL/GenBank/DDBJ databases">
        <title>Black Yeasts Isolated from many extreme environments.</title>
        <authorList>
            <person name="Coleine C."/>
            <person name="Stajich J.E."/>
            <person name="Selbmann L."/>
        </authorList>
    </citation>
    <scope>NUCLEOTIDE SEQUENCE [LARGE SCALE GENOMIC DNA]</scope>
    <source>
        <strain evidence="2 3">CCFEE 5935</strain>
    </source>
</reference>
<organism evidence="2 3">
    <name type="scientific">Saxophila tyrrhenica</name>
    <dbReference type="NCBI Taxonomy" id="1690608"/>
    <lineage>
        <taxon>Eukaryota</taxon>
        <taxon>Fungi</taxon>
        <taxon>Dikarya</taxon>
        <taxon>Ascomycota</taxon>
        <taxon>Pezizomycotina</taxon>
        <taxon>Dothideomycetes</taxon>
        <taxon>Dothideomycetidae</taxon>
        <taxon>Mycosphaerellales</taxon>
        <taxon>Extremaceae</taxon>
        <taxon>Saxophila</taxon>
    </lineage>
</organism>
<feature type="compositionally biased region" description="Basic and acidic residues" evidence="1">
    <location>
        <begin position="1"/>
        <end position="24"/>
    </location>
</feature>